<proteinExistence type="predicted"/>
<organism evidence="2 3">
    <name type="scientific">Prorocentrum cordatum</name>
    <dbReference type="NCBI Taxonomy" id="2364126"/>
    <lineage>
        <taxon>Eukaryota</taxon>
        <taxon>Sar</taxon>
        <taxon>Alveolata</taxon>
        <taxon>Dinophyceae</taxon>
        <taxon>Prorocentrales</taxon>
        <taxon>Prorocentraceae</taxon>
        <taxon>Prorocentrum</taxon>
    </lineage>
</organism>
<evidence type="ECO:0000313" key="3">
    <source>
        <dbReference type="Proteomes" id="UP001189429"/>
    </source>
</evidence>
<keyword evidence="1" id="KW-1133">Transmembrane helix</keyword>
<keyword evidence="1" id="KW-0472">Membrane</keyword>
<evidence type="ECO:0000313" key="2">
    <source>
        <dbReference type="EMBL" id="CAK0886751.1"/>
    </source>
</evidence>
<feature type="transmembrane region" description="Helical" evidence="1">
    <location>
        <begin position="38"/>
        <end position="58"/>
    </location>
</feature>
<feature type="transmembrane region" description="Helical" evidence="1">
    <location>
        <begin position="70"/>
        <end position="92"/>
    </location>
</feature>
<keyword evidence="3" id="KW-1185">Reference proteome</keyword>
<feature type="transmembrane region" description="Helical" evidence="1">
    <location>
        <begin position="104"/>
        <end position="124"/>
    </location>
</feature>
<dbReference type="Proteomes" id="UP001189429">
    <property type="component" value="Unassembled WGS sequence"/>
</dbReference>
<feature type="non-terminal residue" evidence="2">
    <location>
        <position position="1"/>
    </location>
</feature>
<evidence type="ECO:0000256" key="1">
    <source>
        <dbReference type="SAM" id="Phobius"/>
    </source>
</evidence>
<feature type="transmembrane region" description="Helical" evidence="1">
    <location>
        <begin position="144"/>
        <end position="170"/>
    </location>
</feature>
<sequence length="698" mass="76356">TVSSKRGPNTTGWLGKKRWAEPACPKHAQFVPGWAQLWPLYTASAPASLAFAAWCVWERRRFECGSALHAWTRCFGVFTLLHGVGALAMPGFGCGGDQMAVAKIIIYLSLFASFATVLVQWHLLVLRLRRLGRPSLVCITQTTLWLSAGIVTIFCLVSALLAAFGSFNTAGLMGSSTMPTTDEPDLEQGVHGMMEFVISGFMFFSFFALRACQFVGFCCGACGLLAGAARAALSGRIGAVQAAGWVGMAGVLTLASLFTSHRLFNRMYDTSTADQEYQEALALPSLNLVSPRAAAWSAAWFACAVAWSFDSVLNCLTAALLSGLVGPPRLQRLAEEAFEQINSYSEGQLQAFYLEYLDYLDAAQVQWVKCGYIRRLAAAGDVMKRCQEVPRAEVVVGRQGFPHARGEPKHRYVLSHPWMSKEHPDPEGKKLKMLAQQLDLLGASDSDAIFIDYMGLPQNNKLHPEYAGFEREGGSVPKPGEHPAVRTVEEEKLFKRALGSMELLYSVAKVPVIVLPMDDAFADANFQYISRGWCFFEFSLAFSFGNIANAEIHIPVGQMIKKAAELNLDTVEGFKEGFKSTHFTSKGDDTVVYQLFTQTLNKKPEGQQQHIAAIASTRIQCPHCQAVNEVRAAAGQRIICGQCRGGNSPYRACKYKLRLALPCVSSAAPRAPFPKSPPIMPLLSPALFCSNRFECSLA</sequence>
<comment type="caution">
    <text evidence="2">The sequence shown here is derived from an EMBL/GenBank/DDBJ whole genome shotgun (WGS) entry which is preliminary data.</text>
</comment>
<gene>
    <name evidence="2" type="ORF">PCOR1329_LOCUS68025</name>
</gene>
<reference evidence="2" key="1">
    <citation type="submission" date="2023-10" db="EMBL/GenBank/DDBJ databases">
        <authorList>
            <person name="Chen Y."/>
            <person name="Shah S."/>
            <person name="Dougan E. K."/>
            <person name="Thang M."/>
            <person name="Chan C."/>
        </authorList>
    </citation>
    <scope>NUCLEOTIDE SEQUENCE [LARGE SCALE GENOMIC DNA]</scope>
</reference>
<feature type="transmembrane region" description="Helical" evidence="1">
    <location>
        <begin position="214"/>
        <end position="233"/>
    </location>
</feature>
<keyword evidence="1" id="KW-0812">Transmembrane</keyword>
<dbReference type="EMBL" id="CAUYUJ010018844">
    <property type="protein sequence ID" value="CAK0886751.1"/>
    <property type="molecule type" value="Genomic_DNA"/>
</dbReference>
<accession>A0ABN9WJP6</accession>
<feature type="transmembrane region" description="Helical" evidence="1">
    <location>
        <begin position="239"/>
        <end position="258"/>
    </location>
</feature>
<protein>
    <submittedName>
        <fullName evidence="2">Uncharacterized protein</fullName>
    </submittedName>
</protein>
<name>A0ABN9WJP6_9DINO</name>